<evidence type="ECO:0000256" key="12">
    <source>
        <dbReference type="SAM" id="MobiDB-lite"/>
    </source>
</evidence>
<reference evidence="14" key="1">
    <citation type="submission" date="2016-10" db="EMBL/GenBank/DDBJ databases">
        <authorList>
            <person name="Benchimol M."/>
            <person name="Almeida L.G."/>
            <person name="Vasconcelos A.T."/>
            <person name="Perreira-Neves A."/>
            <person name="Rosa I.A."/>
            <person name="Tasca T."/>
            <person name="Bogo M.R."/>
            <person name="de Souza W."/>
        </authorList>
    </citation>
    <scope>NUCLEOTIDE SEQUENCE [LARGE SCALE GENOMIC DNA]</scope>
    <source>
        <strain evidence="14">K</strain>
    </source>
</reference>
<accession>A0A1J4JM56</accession>
<sequence>MDRYTKVKDIGKGSYGQVSLMQDTKDSNKYVVVKTIKIKKRNLDELRSAQQEANFLKELHHPNVIQYYDSFKNSPTEFCIVLEYADAKDVNHYVQRHPTIPEDRVLQIFSQVILGISYLHSQNILHRDIKIANIFLFKNGLVKIGDFGISREISDDALATTMIGTPYFMAPEILHGLPYGKPADIWAAGCVLFELMTGDHAFTGITRDELFENIKYGETPKLPQRYSDSLKKLLLKMLEKDPALRPTAKDIIQIPLIQKTLITLEKKIKIDPNYSEKSPKKSHKKHSNSQIEQSDDETPQEEDIPDWIKDNKKVASELVRQSFSKIKADLDLFHQIIRSSISHIPKIVAQPEFSSNLSTRRTKLENTCKERFGEENYQKIMAFVKENWTENRDKITLLIGWEYYPEDEMKLIDSIMMIDRFLTH</sequence>
<evidence type="ECO:0000259" key="13">
    <source>
        <dbReference type="PROSITE" id="PS50011"/>
    </source>
</evidence>
<comment type="catalytic activity">
    <reaction evidence="8">
        <text>L-threonyl-[protein] + ATP = O-phospho-L-threonyl-[protein] + ADP + H(+)</text>
        <dbReference type="Rhea" id="RHEA:46608"/>
        <dbReference type="Rhea" id="RHEA-COMP:11060"/>
        <dbReference type="Rhea" id="RHEA-COMP:11605"/>
        <dbReference type="ChEBI" id="CHEBI:15378"/>
        <dbReference type="ChEBI" id="CHEBI:30013"/>
        <dbReference type="ChEBI" id="CHEBI:30616"/>
        <dbReference type="ChEBI" id="CHEBI:61977"/>
        <dbReference type="ChEBI" id="CHEBI:456216"/>
        <dbReference type="EC" id="2.7.11.1"/>
    </reaction>
</comment>
<feature type="region of interest" description="Disordered" evidence="12">
    <location>
        <begin position="273"/>
        <end position="306"/>
    </location>
</feature>
<dbReference type="VEuPathDB" id="TrichDB:TRFO_33214"/>
<dbReference type="EC" id="2.7.11.1" evidence="2"/>
<dbReference type="PROSITE" id="PS00107">
    <property type="entry name" value="PROTEIN_KINASE_ATP"/>
    <property type="match status" value="1"/>
</dbReference>
<gene>
    <name evidence="14" type="ORF">TRFO_33214</name>
</gene>
<evidence type="ECO:0000256" key="2">
    <source>
        <dbReference type="ARBA" id="ARBA00012513"/>
    </source>
</evidence>
<dbReference type="EMBL" id="MLAK01000968">
    <property type="protein sequence ID" value="OHT00183.1"/>
    <property type="molecule type" value="Genomic_DNA"/>
</dbReference>
<keyword evidence="15" id="KW-1185">Reference proteome</keyword>
<dbReference type="OrthoDB" id="248923at2759"/>
<dbReference type="InterPro" id="IPR017441">
    <property type="entry name" value="Protein_kinase_ATP_BS"/>
</dbReference>
<dbReference type="InterPro" id="IPR000719">
    <property type="entry name" value="Prot_kinase_dom"/>
</dbReference>
<dbReference type="InterPro" id="IPR008271">
    <property type="entry name" value="Ser/Thr_kinase_AS"/>
</dbReference>
<dbReference type="InterPro" id="IPR011009">
    <property type="entry name" value="Kinase-like_dom_sf"/>
</dbReference>
<evidence type="ECO:0000313" key="14">
    <source>
        <dbReference type="EMBL" id="OHT00183.1"/>
    </source>
</evidence>
<dbReference type="GO" id="GO:0005524">
    <property type="term" value="F:ATP binding"/>
    <property type="evidence" value="ECO:0007669"/>
    <property type="project" value="UniProtKB-UniRule"/>
</dbReference>
<dbReference type="GeneID" id="94843660"/>
<evidence type="ECO:0000256" key="8">
    <source>
        <dbReference type="ARBA" id="ARBA00047899"/>
    </source>
</evidence>
<dbReference type="SUPFAM" id="SSF56112">
    <property type="entry name" value="Protein kinase-like (PK-like)"/>
    <property type="match status" value="1"/>
</dbReference>
<evidence type="ECO:0000256" key="10">
    <source>
        <dbReference type="PROSITE-ProRule" id="PRU10141"/>
    </source>
</evidence>
<keyword evidence="6 14" id="KW-0418">Kinase</keyword>
<evidence type="ECO:0000256" key="3">
    <source>
        <dbReference type="ARBA" id="ARBA00022527"/>
    </source>
</evidence>
<dbReference type="PROSITE" id="PS00108">
    <property type="entry name" value="PROTEIN_KINASE_ST"/>
    <property type="match status" value="1"/>
</dbReference>
<keyword evidence="4" id="KW-0808">Transferase</keyword>
<evidence type="ECO:0000256" key="5">
    <source>
        <dbReference type="ARBA" id="ARBA00022741"/>
    </source>
</evidence>
<dbReference type="InterPro" id="IPR051131">
    <property type="entry name" value="NEK_Ser/Thr_kinase_NIMA"/>
</dbReference>
<dbReference type="Gene3D" id="1.10.510.10">
    <property type="entry name" value="Transferase(Phosphotransferase) domain 1"/>
    <property type="match status" value="1"/>
</dbReference>
<keyword evidence="5 10" id="KW-0547">Nucleotide-binding</keyword>
<evidence type="ECO:0000256" key="9">
    <source>
        <dbReference type="ARBA" id="ARBA00048679"/>
    </source>
</evidence>
<feature type="domain" description="Protein kinase" evidence="13">
    <location>
        <begin position="4"/>
        <end position="257"/>
    </location>
</feature>
<evidence type="ECO:0000256" key="7">
    <source>
        <dbReference type="ARBA" id="ARBA00022840"/>
    </source>
</evidence>
<keyword evidence="7 10" id="KW-0067">ATP-binding</keyword>
<evidence type="ECO:0000256" key="6">
    <source>
        <dbReference type="ARBA" id="ARBA00022777"/>
    </source>
</evidence>
<dbReference type="Gene3D" id="3.30.200.20">
    <property type="entry name" value="Phosphorylase Kinase, domain 1"/>
    <property type="match status" value="1"/>
</dbReference>
<feature type="binding site" evidence="10">
    <location>
        <position position="34"/>
    </location>
    <ligand>
        <name>ATP</name>
        <dbReference type="ChEBI" id="CHEBI:30616"/>
    </ligand>
</feature>
<evidence type="ECO:0000256" key="4">
    <source>
        <dbReference type="ARBA" id="ARBA00022679"/>
    </source>
</evidence>
<dbReference type="PANTHER" id="PTHR44899:SF3">
    <property type="entry name" value="SERINE_THREONINE-PROTEIN KINASE NEK1"/>
    <property type="match status" value="1"/>
</dbReference>
<name>A0A1J4JM56_9EUKA</name>
<keyword evidence="3 11" id="KW-0723">Serine/threonine-protein kinase</keyword>
<organism evidence="14 15">
    <name type="scientific">Tritrichomonas foetus</name>
    <dbReference type="NCBI Taxonomy" id="1144522"/>
    <lineage>
        <taxon>Eukaryota</taxon>
        <taxon>Metamonada</taxon>
        <taxon>Parabasalia</taxon>
        <taxon>Tritrichomonadida</taxon>
        <taxon>Tritrichomonadidae</taxon>
        <taxon>Tritrichomonas</taxon>
    </lineage>
</organism>
<dbReference type="RefSeq" id="XP_068353319.1">
    <property type="nucleotide sequence ID" value="XM_068508956.1"/>
</dbReference>
<comment type="similarity">
    <text evidence="1">Belongs to the protein kinase superfamily. NEK Ser/Thr protein kinase family. NIMA subfamily.</text>
</comment>
<dbReference type="SMART" id="SM00220">
    <property type="entry name" value="S_TKc"/>
    <property type="match status" value="1"/>
</dbReference>
<comment type="caution">
    <text evidence="14">The sequence shown here is derived from an EMBL/GenBank/DDBJ whole genome shotgun (WGS) entry which is preliminary data.</text>
</comment>
<evidence type="ECO:0000256" key="1">
    <source>
        <dbReference type="ARBA" id="ARBA00010886"/>
    </source>
</evidence>
<dbReference type="PANTHER" id="PTHR44899">
    <property type="entry name" value="CAMK FAMILY PROTEIN KINASE"/>
    <property type="match status" value="1"/>
</dbReference>
<evidence type="ECO:0000313" key="15">
    <source>
        <dbReference type="Proteomes" id="UP000179807"/>
    </source>
</evidence>
<dbReference type="GO" id="GO:0004674">
    <property type="term" value="F:protein serine/threonine kinase activity"/>
    <property type="evidence" value="ECO:0007669"/>
    <property type="project" value="UniProtKB-KW"/>
</dbReference>
<evidence type="ECO:0000256" key="11">
    <source>
        <dbReference type="RuleBase" id="RU000304"/>
    </source>
</evidence>
<dbReference type="FunFam" id="3.30.200.20:FF:000097">
    <property type="entry name" value="Probable serine/threonine-protein kinase nek1"/>
    <property type="match status" value="1"/>
</dbReference>
<dbReference type="Pfam" id="PF00069">
    <property type="entry name" value="Pkinase"/>
    <property type="match status" value="1"/>
</dbReference>
<proteinExistence type="inferred from homology"/>
<feature type="compositionally biased region" description="Acidic residues" evidence="12">
    <location>
        <begin position="293"/>
        <end position="305"/>
    </location>
</feature>
<dbReference type="PROSITE" id="PS50011">
    <property type="entry name" value="PROTEIN_KINASE_DOM"/>
    <property type="match status" value="1"/>
</dbReference>
<dbReference type="AlphaFoldDB" id="A0A1J4JM56"/>
<comment type="catalytic activity">
    <reaction evidence="9">
        <text>L-seryl-[protein] + ATP = O-phospho-L-seryl-[protein] + ADP + H(+)</text>
        <dbReference type="Rhea" id="RHEA:17989"/>
        <dbReference type="Rhea" id="RHEA-COMP:9863"/>
        <dbReference type="Rhea" id="RHEA-COMP:11604"/>
        <dbReference type="ChEBI" id="CHEBI:15378"/>
        <dbReference type="ChEBI" id="CHEBI:29999"/>
        <dbReference type="ChEBI" id="CHEBI:30616"/>
        <dbReference type="ChEBI" id="CHEBI:83421"/>
        <dbReference type="ChEBI" id="CHEBI:456216"/>
        <dbReference type="EC" id="2.7.11.1"/>
    </reaction>
</comment>
<dbReference type="Proteomes" id="UP000179807">
    <property type="component" value="Unassembled WGS sequence"/>
</dbReference>
<protein>
    <recommendedName>
        <fullName evidence="2">non-specific serine/threonine protein kinase</fullName>
        <ecNumber evidence="2">2.7.11.1</ecNumber>
    </recommendedName>
</protein>